<evidence type="ECO:0000256" key="7">
    <source>
        <dbReference type="ARBA" id="ARBA00022692"/>
    </source>
</evidence>
<evidence type="ECO:0000313" key="12">
    <source>
        <dbReference type="EMBL" id="BBO80157.1"/>
    </source>
</evidence>
<evidence type="ECO:0000256" key="2">
    <source>
        <dbReference type="ARBA" id="ARBA00009984"/>
    </source>
</evidence>
<evidence type="ECO:0000256" key="3">
    <source>
        <dbReference type="ARBA" id="ARBA00020042"/>
    </source>
</evidence>
<dbReference type="NCBIfam" id="TIGR02532">
    <property type="entry name" value="IV_pilin_GFxxxE"/>
    <property type="match status" value="1"/>
</dbReference>
<dbReference type="InterPro" id="IPR013545">
    <property type="entry name" value="T2SS_protein-GspG_C"/>
</dbReference>
<feature type="transmembrane region" description="Helical" evidence="10">
    <location>
        <begin position="20"/>
        <end position="39"/>
    </location>
</feature>
<dbReference type="PROSITE" id="PS00409">
    <property type="entry name" value="PROKAR_NTER_METHYL"/>
    <property type="match status" value="1"/>
</dbReference>
<sequence length="151" mass="16697">MKRFLAPMTDNKRGFTLIELMVVIVILGILAGLIVPRIMSRPEQAKRLKARMQIESIGTALKLYKLDNGMYPSTEQGLQALVEQPSSGNVPKKWRKGGYLEKGKVPNDPWGNDFVYLSPGIHDDFDIISYGADGAAGGEDNDADINSWESE</sequence>
<evidence type="ECO:0000256" key="4">
    <source>
        <dbReference type="ARBA" id="ARBA00022475"/>
    </source>
</evidence>
<protein>
    <recommendedName>
        <fullName evidence="3">Type II secretion system core protein G</fullName>
    </recommendedName>
</protein>
<dbReference type="GO" id="GO:0015627">
    <property type="term" value="C:type II protein secretion system complex"/>
    <property type="evidence" value="ECO:0007669"/>
    <property type="project" value="InterPro"/>
</dbReference>
<dbReference type="PANTHER" id="PTHR30093:SF44">
    <property type="entry name" value="TYPE II SECRETION SYSTEM CORE PROTEIN G"/>
    <property type="match status" value="1"/>
</dbReference>
<dbReference type="Gene3D" id="3.30.700.10">
    <property type="entry name" value="Glycoprotein, Type 4 Pilin"/>
    <property type="match status" value="1"/>
</dbReference>
<keyword evidence="6" id="KW-0997">Cell inner membrane</keyword>
<dbReference type="EMBL" id="AP021876">
    <property type="protein sequence ID" value="BBO80157.1"/>
    <property type="molecule type" value="Genomic_DNA"/>
</dbReference>
<keyword evidence="9 10" id="KW-0472">Membrane</keyword>
<evidence type="ECO:0000256" key="5">
    <source>
        <dbReference type="ARBA" id="ARBA00022481"/>
    </source>
</evidence>
<evidence type="ECO:0000313" key="13">
    <source>
        <dbReference type="Proteomes" id="UP000425960"/>
    </source>
</evidence>
<gene>
    <name evidence="12" type="primary">gspG</name>
    <name evidence="12" type="ORF">DSCO28_07230</name>
</gene>
<dbReference type="InterPro" id="IPR012902">
    <property type="entry name" value="N_methyl_site"/>
</dbReference>
<keyword evidence="5" id="KW-0488">Methylation</keyword>
<evidence type="ECO:0000256" key="8">
    <source>
        <dbReference type="ARBA" id="ARBA00022989"/>
    </source>
</evidence>
<reference evidence="12 13" key="1">
    <citation type="submission" date="2019-11" db="EMBL/GenBank/DDBJ databases">
        <title>Comparative genomics of hydrocarbon-degrading Desulfosarcina strains.</title>
        <authorList>
            <person name="Watanabe M."/>
            <person name="Kojima H."/>
            <person name="Fukui M."/>
        </authorList>
    </citation>
    <scope>NUCLEOTIDE SEQUENCE [LARGE SCALE GENOMIC DNA]</scope>
    <source>
        <strain evidence="12 13">28bB2T</strain>
    </source>
</reference>
<dbReference type="InterPro" id="IPR010054">
    <property type="entry name" value="Type2_sec_GspG"/>
</dbReference>
<keyword evidence="7 10" id="KW-0812">Transmembrane</keyword>
<evidence type="ECO:0000259" key="11">
    <source>
        <dbReference type="Pfam" id="PF08334"/>
    </source>
</evidence>
<dbReference type="Proteomes" id="UP000425960">
    <property type="component" value="Chromosome"/>
</dbReference>
<dbReference type="GO" id="GO:0005886">
    <property type="term" value="C:plasma membrane"/>
    <property type="evidence" value="ECO:0007669"/>
    <property type="project" value="UniProtKB-SubCell"/>
</dbReference>
<evidence type="ECO:0000256" key="1">
    <source>
        <dbReference type="ARBA" id="ARBA00004377"/>
    </source>
</evidence>
<dbReference type="KEGG" id="dov:DSCO28_07230"/>
<keyword evidence="8 10" id="KW-1133">Transmembrane helix</keyword>
<dbReference type="SUPFAM" id="SSF54523">
    <property type="entry name" value="Pili subunits"/>
    <property type="match status" value="1"/>
</dbReference>
<feature type="domain" description="Type II secretion system protein GspG C-terminal" evidence="11">
    <location>
        <begin position="37"/>
        <end position="148"/>
    </location>
</feature>
<organism evidence="12 13">
    <name type="scientific">Desulfosarcina ovata subsp. sediminis</name>
    <dbReference type="NCBI Taxonomy" id="885957"/>
    <lineage>
        <taxon>Bacteria</taxon>
        <taxon>Pseudomonadati</taxon>
        <taxon>Thermodesulfobacteriota</taxon>
        <taxon>Desulfobacteria</taxon>
        <taxon>Desulfobacterales</taxon>
        <taxon>Desulfosarcinaceae</taxon>
        <taxon>Desulfosarcina</taxon>
    </lineage>
</organism>
<dbReference type="Pfam" id="PF07963">
    <property type="entry name" value="N_methyl"/>
    <property type="match status" value="1"/>
</dbReference>
<accession>A0A5K7ZJK2</accession>
<dbReference type="PRINTS" id="PR00813">
    <property type="entry name" value="BCTERIALGSPG"/>
</dbReference>
<evidence type="ECO:0000256" key="6">
    <source>
        <dbReference type="ARBA" id="ARBA00022519"/>
    </source>
</evidence>
<keyword evidence="4" id="KW-1003">Cell membrane</keyword>
<evidence type="ECO:0000256" key="10">
    <source>
        <dbReference type="SAM" id="Phobius"/>
    </source>
</evidence>
<dbReference type="RefSeq" id="WP_155321179.1">
    <property type="nucleotide sequence ID" value="NZ_AP021876.1"/>
</dbReference>
<dbReference type="PANTHER" id="PTHR30093">
    <property type="entry name" value="GENERAL SECRETION PATHWAY PROTEIN G"/>
    <property type="match status" value="1"/>
</dbReference>
<dbReference type="Pfam" id="PF08334">
    <property type="entry name" value="T2SSG"/>
    <property type="match status" value="1"/>
</dbReference>
<comment type="similarity">
    <text evidence="2">Belongs to the GSP G family.</text>
</comment>
<name>A0A5K7ZJK2_9BACT</name>
<dbReference type="InterPro" id="IPR045584">
    <property type="entry name" value="Pilin-like"/>
</dbReference>
<dbReference type="AlphaFoldDB" id="A0A5K7ZJK2"/>
<dbReference type="GO" id="GO:0015628">
    <property type="term" value="P:protein secretion by the type II secretion system"/>
    <property type="evidence" value="ECO:0007669"/>
    <property type="project" value="InterPro"/>
</dbReference>
<proteinExistence type="inferred from homology"/>
<evidence type="ECO:0000256" key="9">
    <source>
        <dbReference type="ARBA" id="ARBA00023136"/>
    </source>
</evidence>
<comment type="subcellular location">
    <subcellularLocation>
        <location evidence="1">Cell inner membrane</location>
        <topology evidence="1">Single-pass membrane protein</topology>
    </subcellularLocation>
</comment>
<dbReference type="NCBIfam" id="TIGR01710">
    <property type="entry name" value="typeII_sec_gspG"/>
    <property type="match status" value="1"/>
</dbReference>
<dbReference type="InterPro" id="IPR000983">
    <property type="entry name" value="Bac_GSPG_pilin"/>
</dbReference>